<dbReference type="Pfam" id="PF17039">
    <property type="entry name" value="Glyco_tran_10_N"/>
    <property type="match status" value="1"/>
</dbReference>
<keyword evidence="5" id="KW-1185">Reference proteome</keyword>
<gene>
    <name evidence="4" type="ORF">LSH36_367g07012</name>
</gene>
<keyword evidence="2" id="KW-0333">Golgi apparatus</keyword>
<dbReference type="AlphaFoldDB" id="A0AAD9JDW0"/>
<dbReference type="PANTHER" id="PTHR48438:SF1">
    <property type="entry name" value="ALPHA-(1,3)-FUCOSYLTRANSFERASE C-RELATED"/>
    <property type="match status" value="1"/>
</dbReference>
<evidence type="ECO:0000256" key="1">
    <source>
        <dbReference type="ARBA" id="ARBA00004323"/>
    </source>
</evidence>
<sequence>MRITTEMTLGIYRELLRVCLRGRGVLLDCTIPTNVHRLKPMLQDVAKVRQRSYRRYLSDSASLRTPPTKELSHFWNSGEKCWTINNRSNQINGTKLILAWGSFEQANGFGYGRDPFKKKCGSDRCELIADMRRLSEVDSVAFYVYEIGSGKIIPRDIKVPLLERAPGYRVRRSNEQIFVFFHIEPPTKNQRMPLTHLNDYSNLTMSYTFNTDNDIIWRYSLTDAGKILDHDDQVKLAKAKTKPVASVVSNCQKPHRYRRYLR</sequence>
<dbReference type="InterPro" id="IPR001503">
    <property type="entry name" value="Glyco_trans_10"/>
</dbReference>
<protein>
    <recommendedName>
        <fullName evidence="3">Fucosyltransferase N-terminal domain-containing protein</fullName>
    </recommendedName>
</protein>
<comment type="subcellular location">
    <subcellularLocation>
        <location evidence="1">Golgi apparatus membrane</location>
        <topology evidence="1">Single-pass type II membrane protein</topology>
    </subcellularLocation>
</comment>
<feature type="domain" description="Fucosyltransferase N-terminal" evidence="3">
    <location>
        <begin position="94"/>
        <end position="219"/>
    </location>
</feature>
<evidence type="ECO:0000256" key="2">
    <source>
        <dbReference type="ARBA" id="ARBA00023034"/>
    </source>
</evidence>
<dbReference type="SUPFAM" id="SSF53756">
    <property type="entry name" value="UDP-Glycosyltransferase/glycogen phosphorylase"/>
    <property type="match status" value="1"/>
</dbReference>
<reference evidence="4" key="1">
    <citation type="journal article" date="2023" name="Mol. Biol. Evol.">
        <title>Third-Generation Sequencing Reveals the Adaptive Role of the Epigenome in Three Deep-Sea Polychaetes.</title>
        <authorList>
            <person name="Perez M."/>
            <person name="Aroh O."/>
            <person name="Sun Y."/>
            <person name="Lan Y."/>
            <person name="Juniper S.K."/>
            <person name="Young C.R."/>
            <person name="Angers B."/>
            <person name="Qian P.Y."/>
        </authorList>
    </citation>
    <scope>NUCLEOTIDE SEQUENCE</scope>
    <source>
        <strain evidence="4">P08H-3</strain>
    </source>
</reference>
<accession>A0AAD9JDW0</accession>
<name>A0AAD9JDW0_9ANNE</name>
<organism evidence="4 5">
    <name type="scientific">Paralvinella palmiformis</name>
    <dbReference type="NCBI Taxonomy" id="53620"/>
    <lineage>
        <taxon>Eukaryota</taxon>
        <taxon>Metazoa</taxon>
        <taxon>Spiralia</taxon>
        <taxon>Lophotrochozoa</taxon>
        <taxon>Annelida</taxon>
        <taxon>Polychaeta</taxon>
        <taxon>Sedentaria</taxon>
        <taxon>Canalipalpata</taxon>
        <taxon>Terebellida</taxon>
        <taxon>Terebelliformia</taxon>
        <taxon>Alvinellidae</taxon>
        <taxon>Paralvinella</taxon>
    </lineage>
</organism>
<dbReference type="Proteomes" id="UP001208570">
    <property type="component" value="Unassembled WGS sequence"/>
</dbReference>
<evidence type="ECO:0000313" key="5">
    <source>
        <dbReference type="Proteomes" id="UP001208570"/>
    </source>
</evidence>
<evidence type="ECO:0000259" key="3">
    <source>
        <dbReference type="Pfam" id="PF17039"/>
    </source>
</evidence>
<dbReference type="GO" id="GO:0000139">
    <property type="term" value="C:Golgi membrane"/>
    <property type="evidence" value="ECO:0007669"/>
    <property type="project" value="UniProtKB-SubCell"/>
</dbReference>
<comment type="caution">
    <text evidence="4">The sequence shown here is derived from an EMBL/GenBank/DDBJ whole genome shotgun (WGS) entry which is preliminary data.</text>
</comment>
<proteinExistence type="predicted"/>
<dbReference type="EMBL" id="JAODUP010000367">
    <property type="protein sequence ID" value="KAK2151339.1"/>
    <property type="molecule type" value="Genomic_DNA"/>
</dbReference>
<dbReference type="PANTHER" id="PTHR48438">
    <property type="entry name" value="ALPHA-(1,3)-FUCOSYLTRANSFERASE C-RELATED"/>
    <property type="match status" value="1"/>
</dbReference>
<dbReference type="InterPro" id="IPR031481">
    <property type="entry name" value="Glyco_tran_10_N"/>
</dbReference>
<dbReference type="GO" id="GO:0008417">
    <property type="term" value="F:fucosyltransferase activity"/>
    <property type="evidence" value="ECO:0007669"/>
    <property type="project" value="InterPro"/>
</dbReference>
<evidence type="ECO:0000313" key="4">
    <source>
        <dbReference type="EMBL" id="KAK2151339.1"/>
    </source>
</evidence>